<proteinExistence type="predicted"/>
<gene>
    <name evidence="2" type="ORF">A2703_01180</name>
</gene>
<keyword evidence="1" id="KW-1133">Transmembrane helix</keyword>
<sequence>MNAPWRNDRIKQVYGRPEIKASLEIIMSIFAVTGLLTLAIRPTLATVATLQKKIEDQSVVDRKLNTKIAQLAKANTDLGTYADRVPDYLAAVTDTHDESGLAKRIELLARENNVTINGLSLNAVPLIGEQINLSGKEGGAGVPETETGGKVASFVVNFDVSGSQAAVFAFLSELENTDRVVLISVVDFKKEEIKSVGTKQGISSLRAIGKANVYYILGEQGQ</sequence>
<protein>
    <submittedName>
        <fullName evidence="2">Uncharacterized protein</fullName>
    </submittedName>
</protein>
<reference evidence="2 3" key="1">
    <citation type="journal article" date="2016" name="Nat. Commun.">
        <title>Thousands of microbial genomes shed light on interconnected biogeochemical processes in an aquifer system.</title>
        <authorList>
            <person name="Anantharaman K."/>
            <person name="Brown C.T."/>
            <person name="Hug L.A."/>
            <person name="Sharon I."/>
            <person name="Castelle C.J."/>
            <person name="Probst A.J."/>
            <person name="Thomas B.C."/>
            <person name="Singh A."/>
            <person name="Wilkins M.J."/>
            <person name="Karaoz U."/>
            <person name="Brodie E.L."/>
            <person name="Williams K.H."/>
            <person name="Hubbard S.S."/>
            <person name="Banfield J.F."/>
        </authorList>
    </citation>
    <scope>NUCLEOTIDE SEQUENCE [LARGE SCALE GENOMIC DNA]</scope>
</reference>
<dbReference type="Proteomes" id="UP000177979">
    <property type="component" value="Unassembled WGS sequence"/>
</dbReference>
<evidence type="ECO:0000313" key="2">
    <source>
        <dbReference type="EMBL" id="OGD71033.1"/>
    </source>
</evidence>
<dbReference type="STRING" id="1817722.A2703_01180"/>
<name>A0A1F5EUH1_9BACT</name>
<dbReference type="InterPro" id="IPR014717">
    <property type="entry name" value="Transl_elong_EF1B/ribsomal_bS6"/>
</dbReference>
<keyword evidence="1" id="KW-0812">Transmembrane</keyword>
<feature type="transmembrane region" description="Helical" evidence="1">
    <location>
        <begin position="21"/>
        <end position="40"/>
    </location>
</feature>
<evidence type="ECO:0000313" key="3">
    <source>
        <dbReference type="Proteomes" id="UP000177979"/>
    </source>
</evidence>
<evidence type="ECO:0000256" key="1">
    <source>
        <dbReference type="SAM" id="Phobius"/>
    </source>
</evidence>
<dbReference type="AlphaFoldDB" id="A0A1F5EUH1"/>
<dbReference type="Gene3D" id="3.30.70.60">
    <property type="match status" value="1"/>
</dbReference>
<keyword evidence="1" id="KW-0472">Membrane</keyword>
<comment type="caution">
    <text evidence="2">The sequence shown here is derived from an EMBL/GenBank/DDBJ whole genome shotgun (WGS) entry which is preliminary data.</text>
</comment>
<dbReference type="EMBL" id="MFAG01000041">
    <property type="protein sequence ID" value="OGD71033.1"/>
    <property type="molecule type" value="Genomic_DNA"/>
</dbReference>
<accession>A0A1F5EUH1</accession>
<organism evidence="2 3">
    <name type="scientific">Candidatus Collierbacteria bacterium RIFCSPHIGHO2_01_FULL_50_25</name>
    <dbReference type="NCBI Taxonomy" id="1817722"/>
    <lineage>
        <taxon>Bacteria</taxon>
        <taxon>Candidatus Collieribacteriota</taxon>
    </lineage>
</organism>